<dbReference type="PANTHER" id="PTHR21446:SF12">
    <property type="entry name" value="POTASSIUM CHANNEL TETRAMERIZATION DOMAIN CONTAINING 1"/>
    <property type="match status" value="1"/>
</dbReference>
<evidence type="ECO:0000313" key="1">
    <source>
        <dbReference type="EMBL" id="CAG2196909.1"/>
    </source>
</evidence>
<evidence type="ECO:0000313" key="2">
    <source>
        <dbReference type="Proteomes" id="UP000683360"/>
    </source>
</evidence>
<name>A0A8S3QK79_MYTED</name>
<proteinExistence type="predicted"/>
<dbReference type="PANTHER" id="PTHR21446">
    <property type="entry name" value="DUF3504 DOMAIN-CONTAINING PROTEIN"/>
    <property type="match status" value="1"/>
</dbReference>
<dbReference type="Proteomes" id="UP000683360">
    <property type="component" value="Unassembled WGS sequence"/>
</dbReference>
<dbReference type="InterPro" id="IPR052787">
    <property type="entry name" value="MAVS"/>
</dbReference>
<dbReference type="EMBL" id="CAJPWZ010000583">
    <property type="protein sequence ID" value="CAG2196909.1"/>
    <property type="molecule type" value="Genomic_DNA"/>
</dbReference>
<gene>
    <name evidence="1" type="ORF">MEDL_11756</name>
</gene>
<comment type="caution">
    <text evidence="1">The sequence shown here is derived from an EMBL/GenBank/DDBJ whole genome shotgun (WGS) entry which is preliminary data.</text>
</comment>
<reference evidence="1" key="1">
    <citation type="submission" date="2021-03" db="EMBL/GenBank/DDBJ databases">
        <authorList>
            <person name="Bekaert M."/>
        </authorList>
    </citation>
    <scope>NUCLEOTIDE SEQUENCE</scope>
</reference>
<organism evidence="1 2">
    <name type="scientific">Mytilus edulis</name>
    <name type="common">Blue mussel</name>
    <dbReference type="NCBI Taxonomy" id="6550"/>
    <lineage>
        <taxon>Eukaryota</taxon>
        <taxon>Metazoa</taxon>
        <taxon>Spiralia</taxon>
        <taxon>Lophotrochozoa</taxon>
        <taxon>Mollusca</taxon>
        <taxon>Bivalvia</taxon>
        <taxon>Autobranchia</taxon>
        <taxon>Pteriomorphia</taxon>
        <taxon>Mytilida</taxon>
        <taxon>Mytiloidea</taxon>
        <taxon>Mytilidae</taxon>
        <taxon>Mytilinae</taxon>
        <taxon>Mytilus</taxon>
    </lineage>
</organism>
<dbReference type="AlphaFoldDB" id="A0A8S3QK79"/>
<sequence>MASQRFGNSTEDDLQRLLCDKDAKNTKKATKAALTCLMQFMLSTERDNLVLETPEQLNECLIKFYADARKKDGSFYKLSALKGLRFGLARHFLKEMDVDIIKDVRFKRANDIFKAVSVQLKREGLGSIDHTPSLDQQDLKKLYGSVAMKVDTPAGLLHKVWFDIMFHLCRRGRENLREMNKSTFAIQTDASGREYVFQARDELDKNHRENSDSCITEGRMYAVPGKE</sequence>
<protein>
    <submittedName>
        <fullName evidence="1">Uncharacterized protein</fullName>
    </submittedName>
</protein>
<accession>A0A8S3QK79</accession>
<dbReference type="OrthoDB" id="10067014at2759"/>
<keyword evidence="2" id="KW-1185">Reference proteome</keyword>